<feature type="domain" description="LTD" evidence="2">
    <location>
        <begin position="17"/>
        <end position="146"/>
    </location>
</feature>
<dbReference type="Gene3D" id="2.60.40.1260">
    <property type="entry name" value="Lamin Tail domain"/>
    <property type="match status" value="2"/>
</dbReference>
<name>A0A7V4U197_CALAY</name>
<proteinExistence type="predicted"/>
<feature type="compositionally biased region" description="Polar residues" evidence="1">
    <location>
        <begin position="446"/>
        <end position="464"/>
    </location>
</feature>
<evidence type="ECO:0000313" key="3">
    <source>
        <dbReference type="EMBL" id="HGY55437.1"/>
    </source>
</evidence>
<evidence type="ECO:0000259" key="2">
    <source>
        <dbReference type="PROSITE" id="PS51841"/>
    </source>
</evidence>
<feature type="region of interest" description="Disordered" evidence="1">
    <location>
        <begin position="446"/>
        <end position="473"/>
    </location>
</feature>
<dbReference type="InterPro" id="IPR036415">
    <property type="entry name" value="Lamin_tail_dom_sf"/>
</dbReference>
<dbReference type="InterPro" id="IPR013783">
    <property type="entry name" value="Ig-like_fold"/>
</dbReference>
<sequence length="577" mass="63872">MHHFFLRHLLFILLLVLKLNAQITFSEVMFDVVGSDAHDEFIEIYNLSSTETVDLSGWRLSDSLAEDRLTDAGSGLLLKPEQFAVILDGSYWENSDTYQDVIPDEALILTIDDKALGSGGLTNSKGKLLSLIDGSGAVVDSYRYSPDNMPGYSDEKIMLSVDNSAENWANSAVLGGTPGYRNSVTPYDYDIGFATAALSYHPALAYSLQPIQIEGKASNLGVQNFQAPLHILLFIDSDENGQQDADEEVLIDSDENIDLPVGEVFSFSAQWVPRRAGRYRLAAQIESAADENSVNNTTSVEIPVVESLETVSINEIKFLTFDGEPEWIELLNNGERPLTLQDWAIADSRDTCRIDSLLYLYPGQYKIIAADSGLARFYPLDDSLIFILKKLPTLNNDKDVVYLLNPAGGWVEQAPYNVDWLEGEEWRKPSLERIYYKLDPRSSLNWGPSTDKNGATPGRQNSLFTAPGGQKGSLQIEPNPFSPDGDGFEDHALITVHSATAASRLRADIFDITGRKIRTLQDNVFSGSNAQLVWNGRDDSGTKVRMGIYVVFVQLLDDRSGVLQEMKETVVVAGRLE</sequence>
<gene>
    <name evidence="3" type="ORF">ENK44_07045</name>
</gene>
<dbReference type="SUPFAM" id="SSF74853">
    <property type="entry name" value="Lamin A/C globular tail domain"/>
    <property type="match status" value="2"/>
</dbReference>
<dbReference type="InterPro" id="IPR001322">
    <property type="entry name" value="Lamin_tail_dom"/>
</dbReference>
<dbReference type="EMBL" id="DRQG01000066">
    <property type="protein sequence ID" value="HGY55437.1"/>
    <property type="molecule type" value="Genomic_DNA"/>
</dbReference>
<reference evidence="3" key="1">
    <citation type="journal article" date="2020" name="mSystems">
        <title>Genome- and Community-Level Interaction Insights into Carbon Utilization and Element Cycling Functions of Hydrothermarchaeota in Hydrothermal Sediment.</title>
        <authorList>
            <person name="Zhou Z."/>
            <person name="Liu Y."/>
            <person name="Xu W."/>
            <person name="Pan J."/>
            <person name="Luo Z.H."/>
            <person name="Li M."/>
        </authorList>
    </citation>
    <scope>NUCLEOTIDE SEQUENCE [LARGE SCALE GENOMIC DNA]</scope>
    <source>
        <strain evidence="3">HyVt-577</strain>
    </source>
</reference>
<dbReference type="Proteomes" id="UP000885779">
    <property type="component" value="Unassembled WGS sequence"/>
</dbReference>
<protein>
    <recommendedName>
        <fullName evidence="2">LTD domain-containing protein</fullName>
    </recommendedName>
</protein>
<evidence type="ECO:0000256" key="1">
    <source>
        <dbReference type="SAM" id="MobiDB-lite"/>
    </source>
</evidence>
<dbReference type="Gene3D" id="2.60.40.4070">
    <property type="match status" value="1"/>
</dbReference>
<dbReference type="PROSITE" id="PS51841">
    <property type="entry name" value="LTD"/>
    <property type="match status" value="1"/>
</dbReference>
<dbReference type="Gene3D" id="2.60.40.10">
    <property type="entry name" value="Immunoglobulins"/>
    <property type="match status" value="1"/>
</dbReference>
<organism evidence="3">
    <name type="scientific">Caldithrix abyssi</name>
    <dbReference type="NCBI Taxonomy" id="187145"/>
    <lineage>
        <taxon>Bacteria</taxon>
        <taxon>Pseudomonadati</taxon>
        <taxon>Calditrichota</taxon>
        <taxon>Calditrichia</taxon>
        <taxon>Calditrichales</taxon>
        <taxon>Calditrichaceae</taxon>
        <taxon>Caldithrix</taxon>
    </lineage>
</organism>
<dbReference type="Pfam" id="PF00932">
    <property type="entry name" value="LTD"/>
    <property type="match status" value="2"/>
</dbReference>
<dbReference type="AlphaFoldDB" id="A0A7V4U197"/>
<comment type="caution">
    <text evidence="3">The sequence shown here is derived from an EMBL/GenBank/DDBJ whole genome shotgun (WGS) entry which is preliminary data.</text>
</comment>
<accession>A0A7V4U197</accession>